<sequence>MSVKKDIEVSKGTARTLSEYSPQVKFQKFEDSNEAGTIKELTKESEEKNNTWKKIMLGYSLMFISMFGIAIIHICEKMAFFHNPNLGIMDGVLILGLTTLPIGFIGNKIKGNTVSIFKYDWKVQILMMIATICSCCGHFVVMWSLSLISVGKATLVFNLHPLFCIFIAYIFLREKVDFLSILFSLLALFGIYFLTINETGHDGKPNSNATFGLMLVFISAWNEAGIIISQRVLALYGVDAILYPFYSSLGLTLFGFGGYIFYPQKMLFPYYSLYDLAFLSMVGIGLIANQSFAGCALEYQSSSRLAPLNYLENVFTLLSDVFIFGYMFFYTDYIGISIITICLCTPALVKLFSKDS</sequence>
<protein>
    <recommendedName>
        <fullName evidence="2">EamA domain-containing protein</fullName>
    </recommendedName>
</protein>
<feature type="transmembrane region" description="Helical" evidence="1">
    <location>
        <begin position="55"/>
        <end position="74"/>
    </location>
</feature>
<reference evidence="3" key="1">
    <citation type="submission" date="2023-07" db="EMBL/GenBank/DDBJ databases">
        <authorList>
            <consortium name="AG Swart"/>
            <person name="Singh M."/>
            <person name="Singh A."/>
            <person name="Seah K."/>
            <person name="Emmerich C."/>
        </authorList>
    </citation>
    <scope>NUCLEOTIDE SEQUENCE</scope>
    <source>
        <strain evidence="3">DP1</strain>
    </source>
</reference>
<comment type="caution">
    <text evidence="3">The sequence shown here is derived from an EMBL/GenBank/DDBJ whole genome shotgun (WGS) entry which is preliminary data.</text>
</comment>
<gene>
    <name evidence="3" type="ORF">ECRASSUSDP1_LOCUS15934</name>
</gene>
<feature type="transmembrane region" description="Helical" evidence="1">
    <location>
        <begin position="154"/>
        <end position="172"/>
    </location>
</feature>
<dbReference type="InterPro" id="IPR000620">
    <property type="entry name" value="EamA_dom"/>
</dbReference>
<evidence type="ECO:0000313" key="4">
    <source>
        <dbReference type="Proteomes" id="UP001295684"/>
    </source>
</evidence>
<dbReference type="Proteomes" id="UP001295684">
    <property type="component" value="Unassembled WGS sequence"/>
</dbReference>
<dbReference type="EMBL" id="CAMPGE010015997">
    <property type="protein sequence ID" value="CAI2374579.1"/>
    <property type="molecule type" value="Genomic_DNA"/>
</dbReference>
<dbReference type="InterPro" id="IPR037185">
    <property type="entry name" value="EmrE-like"/>
</dbReference>
<keyword evidence="1" id="KW-0812">Transmembrane</keyword>
<feature type="transmembrane region" description="Helical" evidence="1">
    <location>
        <begin position="240"/>
        <end position="262"/>
    </location>
</feature>
<feature type="transmembrane region" description="Helical" evidence="1">
    <location>
        <begin position="310"/>
        <end position="328"/>
    </location>
</feature>
<feature type="domain" description="EamA" evidence="2">
    <location>
        <begin position="57"/>
        <end position="195"/>
    </location>
</feature>
<proteinExistence type="predicted"/>
<dbReference type="GO" id="GO:0016020">
    <property type="term" value="C:membrane"/>
    <property type="evidence" value="ECO:0007669"/>
    <property type="project" value="InterPro"/>
</dbReference>
<keyword evidence="1" id="KW-1133">Transmembrane helix</keyword>
<evidence type="ECO:0000259" key="2">
    <source>
        <dbReference type="Pfam" id="PF00892"/>
    </source>
</evidence>
<keyword evidence="4" id="KW-1185">Reference proteome</keyword>
<feature type="transmembrane region" description="Helical" evidence="1">
    <location>
        <begin position="86"/>
        <end position="105"/>
    </location>
</feature>
<feature type="transmembrane region" description="Helical" evidence="1">
    <location>
        <begin position="334"/>
        <end position="352"/>
    </location>
</feature>
<evidence type="ECO:0000313" key="3">
    <source>
        <dbReference type="EMBL" id="CAI2374579.1"/>
    </source>
</evidence>
<name>A0AAD1XL00_EUPCR</name>
<keyword evidence="1" id="KW-0472">Membrane</keyword>
<accession>A0AAD1XL00</accession>
<dbReference type="PANTHER" id="PTHR22911:SF137">
    <property type="entry name" value="SOLUTE CARRIER FAMILY 35 MEMBER G2-RELATED"/>
    <property type="match status" value="1"/>
</dbReference>
<feature type="transmembrane region" description="Helical" evidence="1">
    <location>
        <begin position="209"/>
        <end position="228"/>
    </location>
</feature>
<feature type="transmembrane region" description="Helical" evidence="1">
    <location>
        <begin position="268"/>
        <end position="289"/>
    </location>
</feature>
<dbReference type="AlphaFoldDB" id="A0AAD1XL00"/>
<organism evidence="3 4">
    <name type="scientific">Euplotes crassus</name>
    <dbReference type="NCBI Taxonomy" id="5936"/>
    <lineage>
        <taxon>Eukaryota</taxon>
        <taxon>Sar</taxon>
        <taxon>Alveolata</taxon>
        <taxon>Ciliophora</taxon>
        <taxon>Intramacronucleata</taxon>
        <taxon>Spirotrichea</taxon>
        <taxon>Hypotrichia</taxon>
        <taxon>Euplotida</taxon>
        <taxon>Euplotidae</taxon>
        <taxon>Moneuplotes</taxon>
    </lineage>
</organism>
<feature type="transmembrane region" description="Helical" evidence="1">
    <location>
        <begin position="125"/>
        <end position="148"/>
    </location>
</feature>
<dbReference type="SUPFAM" id="SSF103481">
    <property type="entry name" value="Multidrug resistance efflux transporter EmrE"/>
    <property type="match status" value="1"/>
</dbReference>
<dbReference type="Pfam" id="PF00892">
    <property type="entry name" value="EamA"/>
    <property type="match status" value="1"/>
</dbReference>
<evidence type="ECO:0000256" key="1">
    <source>
        <dbReference type="SAM" id="Phobius"/>
    </source>
</evidence>
<feature type="transmembrane region" description="Helical" evidence="1">
    <location>
        <begin position="179"/>
        <end position="197"/>
    </location>
</feature>
<dbReference type="PANTHER" id="PTHR22911">
    <property type="entry name" value="ACYL-MALONYL CONDENSING ENZYME-RELATED"/>
    <property type="match status" value="1"/>
</dbReference>